<dbReference type="OrthoDB" id="194468at2759"/>
<dbReference type="PROSITE" id="PS00889">
    <property type="entry name" value="CNMP_BINDING_2"/>
    <property type="match status" value="1"/>
</dbReference>
<feature type="compositionally biased region" description="Polar residues" evidence="3">
    <location>
        <begin position="372"/>
        <end position="388"/>
    </location>
</feature>
<dbReference type="GO" id="GO:0005737">
    <property type="term" value="C:cytoplasm"/>
    <property type="evidence" value="ECO:0007669"/>
    <property type="project" value="TreeGrafter"/>
</dbReference>
<dbReference type="PROSITE" id="PS00888">
    <property type="entry name" value="CNMP_BINDING_1"/>
    <property type="match status" value="1"/>
</dbReference>
<dbReference type="PANTHER" id="PTHR16305">
    <property type="entry name" value="TESTICULAR SOLUBLE ADENYLYL CYCLASE"/>
    <property type="match status" value="1"/>
</dbReference>
<dbReference type="CDD" id="cd00038">
    <property type="entry name" value="CAP_ED"/>
    <property type="match status" value="1"/>
</dbReference>
<dbReference type="PROSITE" id="PS50042">
    <property type="entry name" value="CNMP_BINDING_3"/>
    <property type="match status" value="1"/>
</dbReference>
<evidence type="ECO:0000259" key="5">
    <source>
        <dbReference type="PROSITE" id="PS50042"/>
    </source>
</evidence>
<comment type="caution">
    <text evidence="7">The sequence shown here is derived from an EMBL/GenBank/DDBJ whole genome shotgun (WGS) entry which is preliminary data.</text>
</comment>
<feature type="non-terminal residue" evidence="7">
    <location>
        <position position="1"/>
    </location>
</feature>
<proteinExistence type="predicted"/>
<dbReference type="GO" id="GO:0005524">
    <property type="term" value="F:ATP binding"/>
    <property type="evidence" value="ECO:0007669"/>
    <property type="project" value="UniProtKB-KW"/>
</dbReference>
<organism evidence="7 8">
    <name type="scientific">Chrysochromulina tobinii</name>
    <dbReference type="NCBI Taxonomy" id="1460289"/>
    <lineage>
        <taxon>Eukaryota</taxon>
        <taxon>Haptista</taxon>
        <taxon>Haptophyta</taxon>
        <taxon>Prymnesiophyceae</taxon>
        <taxon>Prymnesiales</taxon>
        <taxon>Chrysochromulinaceae</taxon>
        <taxon>Chrysochromulina</taxon>
    </lineage>
</organism>
<dbReference type="InterPro" id="IPR027417">
    <property type="entry name" value="P-loop_NTPase"/>
</dbReference>
<dbReference type="Pfam" id="PF00027">
    <property type="entry name" value="cNMP_binding"/>
    <property type="match status" value="1"/>
</dbReference>
<keyword evidence="1" id="KW-0547">Nucleotide-binding</keyword>
<dbReference type="InterPro" id="IPR018490">
    <property type="entry name" value="cNMP-bd_dom_sf"/>
</dbReference>
<dbReference type="PANTHER" id="PTHR16305:SF28">
    <property type="entry name" value="GUANYLATE CYCLASE DOMAIN-CONTAINING PROTEIN"/>
    <property type="match status" value="1"/>
</dbReference>
<name>A0A0M0JUY3_9EUKA</name>
<dbReference type="InterPro" id="IPR041664">
    <property type="entry name" value="AAA_16"/>
</dbReference>
<feature type="domain" description="Cyclic nucleotide-binding" evidence="5">
    <location>
        <begin position="673"/>
        <end position="794"/>
    </location>
</feature>
<dbReference type="Proteomes" id="UP000037460">
    <property type="component" value="Unassembled WGS sequence"/>
</dbReference>
<evidence type="ECO:0000256" key="3">
    <source>
        <dbReference type="SAM" id="MobiDB-lite"/>
    </source>
</evidence>
<dbReference type="Pfam" id="PF00211">
    <property type="entry name" value="Guanylate_cyc"/>
    <property type="match status" value="1"/>
</dbReference>
<evidence type="ECO:0000313" key="8">
    <source>
        <dbReference type="Proteomes" id="UP000037460"/>
    </source>
</evidence>
<feature type="region of interest" description="Disordered" evidence="3">
    <location>
        <begin position="795"/>
        <end position="842"/>
    </location>
</feature>
<evidence type="ECO:0000256" key="4">
    <source>
        <dbReference type="SAM" id="Phobius"/>
    </source>
</evidence>
<keyword evidence="8" id="KW-1185">Reference proteome</keyword>
<evidence type="ECO:0000313" key="7">
    <source>
        <dbReference type="EMBL" id="KOO30466.1"/>
    </source>
</evidence>
<feature type="region of interest" description="Disordered" evidence="3">
    <location>
        <begin position="372"/>
        <end position="395"/>
    </location>
</feature>
<keyword evidence="4" id="KW-0472">Membrane</keyword>
<dbReference type="SUPFAM" id="SSF55073">
    <property type="entry name" value="Nucleotide cyclase"/>
    <property type="match status" value="2"/>
</dbReference>
<dbReference type="CDD" id="cd07302">
    <property type="entry name" value="CHD"/>
    <property type="match status" value="2"/>
</dbReference>
<feature type="region of interest" description="Disordered" evidence="3">
    <location>
        <begin position="39"/>
        <end position="92"/>
    </location>
</feature>
<reference evidence="8" key="1">
    <citation type="journal article" date="2015" name="PLoS Genet.">
        <title>Genome Sequence and Transcriptome Analyses of Chrysochromulina tobin: Metabolic Tools for Enhanced Algal Fitness in the Prominent Order Prymnesiales (Haptophyceae).</title>
        <authorList>
            <person name="Hovde B.T."/>
            <person name="Deodato C.R."/>
            <person name="Hunsperger H.M."/>
            <person name="Ryken S.A."/>
            <person name="Yost W."/>
            <person name="Jha R.K."/>
            <person name="Patterson J."/>
            <person name="Monnat R.J. Jr."/>
            <person name="Barlow S.B."/>
            <person name="Starkenburg S.R."/>
            <person name="Cattolico R.A."/>
        </authorList>
    </citation>
    <scope>NUCLEOTIDE SEQUENCE</scope>
    <source>
        <strain evidence="8">CCMP291</strain>
    </source>
</reference>
<feature type="domain" description="Guanylate cyclase" evidence="6">
    <location>
        <begin position="199"/>
        <end position="334"/>
    </location>
</feature>
<dbReference type="SMART" id="SM00100">
    <property type="entry name" value="cNMP"/>
    <property type="match status" value="1"/>
</dbReference>
<dbReference type="InterPro" id="IPR001054">
    <property type="entry name" value="A/G_cyclase"/>
</dbReference>
<dbReference type="GO" id="GO:0009190">
    <property type="term" value="P:cyclic nucleotide biosynthetic process"/>
    <property type="evidence" value="ECO:0007669"/>
    <property type="project" value="InterPro"/>
</dbReference>
<dbReference type="Gene3D" id="1.25.40.10">
    <property type="entry name" value="Tetratricopeptide repeat domain"/>
    <property type="match status" value="1"/>
</dbReference>
<feature type="region of interest" description="Disordered" evidence="3">
    <location>
        <begin position="1977"/>
        <end position="2055"/>
    </location>
</feature>
<dbReference type="SUPFAM" id="SSF51206">
    <property type="entry name" value="cAMP-binding domain-like"/>
    <property type="match status" value="1"/>
</dbReference>
<feature type="compositionally biased region" description="Basic and acidic residues" evidence="3">
    <location>
        <begin position="1468"/>
        <end position="1477"/>
    </location>
</feature>
<gene>
    <name evidence="7" type="ORF">Ctob_009576</name>
</gene>
<keyword evidence="4" id="KW-0812">Transmembrane</keyword>
<feature type="domain" description="Guanylate cyclase" evidence="6">
    <location>
        <begin position="557"/>
        <end position="605"/>
    </location>
</feature>
<feature type="compositionally biased region" description="Low complexity" evidence="3">
    <location>
        <begin position="814"/>
        <end position="824"/>
    </location>
</feature>
<dbReference type="Gene3D" id="3.30.70.1230">
    <property type="entry name" value="Nucleotide cyclase"/>
    <property type="match status" value="2"/>
</dbReference>
<evidence type="ECO:0000259" key="6">
    <source>
        <dbReference type="PROSITE" id="PS50125"/>
    </source>
</evidence>
<feature type="region of interest" description="Disordered" evidence="3">
    <location>
        <begin position="1467"/>
        <end position="1502"/>
    </location>
</feature>
<feature type="region of interest" description="Disordered" evidence="3">
    <location>
        <begin position="120"/>
        <end position="157"/>
    </location>
</feature>
<dbReference type="InterPro" id="IPR014710">
    <property type="entry name" value="RmlC-like_jellyroll"/>
</dbReference>
<feature type="transmembrane region" description="Helical" evidence="4">
    <location>
        <begin position="12"/>
        <end position="31"/>
    </location>
</feature>
<dbReference type="Gene3D" id="2.60.120.10">
    <property type="entry name" value="Jelly Rolls"/>
    <property type="match status" value="1"/>
</dbReference>
<feature type="compositionally biased region" description="Polar residues" evidence="3">
    <location>
        <begin position="120"/>
        <end position="136"/>
    </location>
</feature>
<feature type="non-terminal residue" evidence="7">
    <location>
        <position position="2296"/>
    </location>
</feature>
<feature type="region of interest" description="Disordered" evidence="3">
    <location>
        <begin position="941"/>
        <end position="1051"/>
    </location>
</feature>
<dbReference type="GO" id="GO:0004016">
    <property type="term" value="F:adenylate cyclase activity"/>
    <property type="evidence" value="ECO:0007669"/>
    <property type="project" value="TreeGrafter"/>
</dbReference>
<keyword evidence="2" id="KW-0067">ATP-binding</keyword>
<protein>
    <submittedName>
        <fullName evidence="7">Guanylyl cyclase</fullName>
    </submittedName>
</protein>
<sequence length="2296" mass="247092">SPAGRIGDGGSRVLVLVAASATAAIVLWLTYRASRRRGDLSEDEWATRQAPDASNGRPANSHASEGRALPSVEHDPQQNPQQDSDRSEDSLSDSAIAPLKQKPGALTLDLGVINLADVSGSRSPRLSSGELSSDLGTESPGALTPRTPGMNPRRSSLIKTGDRKMSQVAAFSPALAYWELARQHPDELIAPGAFDFESALLFVDISGFTALCTKLDIDVMQKHINTFFGELYDVVSKHDGDVLRFVGDALYCAWSLAPGAADEGTLALATLAACRCALELQQKCSSYPIPELNERLKIHSGVGAGKTSGFRVGHKDRWEFLIAGDPMRQMIEAEALAKLGETIVSPEAWALVRHACQGEPCEVAATPSASTVSLGSTASKGTKGSKLSPSKGGTPMRLVKCDPVDAPELDADKERLRSALLCKHLNELRAQQTHVSFPSAHRPFLQASLEAYVHETARKAIKADANIELSEIAERRVVVVGFGRVRGLDAALENGSSGLREVQSCLATCLKPISQSGALLRQFIYDDKGVVLIWTFGQTQATFEDNPHRGLRTAQALHEALSATGLSIDIGITSGEAFCGLVGVPGRRCEYGVMGPSVNLAARLMCMCAAKGVNLLCCDQMRAELTKGRVKDVRFTSYDPVAVRGYAALVGIHHVVKDEALMDMTRLLEHVQIYALLTPREQSKFLDAVVMRTFDTGEDLIVEGDAAEHFFILMDGTVHVTKRAADGSTVVLVPELKRGDSFGEVALITEGKRTATITATSPVVAMTISRSVFIDLFGGMVDLLQYRREKNVLSSPNAEARRGSFALPDPPSSLPTRLTRSSSTDGAQTPDSPKSLSPILERRDLSPTGWSAHASLDEIRGQTIPLGSGGGIANGGVAAGVVASASGAALTSGCGAGATMVPSPTLMPMAATALPVPMPSEFAATDYAATNSGSMFGSARGVGPMPPPILSPPSWAVERDSGSGVASGSTPQPKPQPSHLWHLSNRDGLPQIQMPGSSTSSPTVYLVPSSAVPPSPGMPRRLAETRRVPSLDMRGSSPSPPGGRATDPAFRSSNGIVDKFVTRSVGRETEARLLANRVEAFLATGEPSLTLMTGEPGIGKSHLLRELRRLCGESDLQAVHAEGRRHDMLQVFHAEGRRHDMEPLSVWVPLLQAMLAAHLQVPVEHVQFSEALDMVPPALRGYVGHLASLLDGAAKGTVRRRRPSVESELASQSPARVRSLGGSTRHLEVECEMAVKIASHLMSLRPQLLLIDAAENLTPYAWQVLSGVLAAAPSVAVIVSSRDMNTWSNGGASEELSRLRRRCMAPNVSATCRISPTLAITELQLVPFSQDATRALLAHALSVRPESLDNATVAKAHVRCGGNPGFLLEFCTPDIHGGRHTSSQINEAVVRSLTELPPTVTEIVLAELDRLPVPAQQLVKIAAAIAGPFERQMLIGIYPGRAAEVDEALRSPALQNYLVELSQTSHVGRLEGGRETPEEGGEEEGGQESPVTAVPGPSHGASQQWMIKNTTVADVVYRLMLSSQRQRLHKQISEWYLRLWVLETKAEKTYELLHELAYHSSRSGDTNLAKRHLLAAGFVAIKRGVYKEAELYFEECVKLFADEDKTDPLYVRAAVAQAEMYSRYRLPVVETPGSAGTSGSARVVAMLRSLLAAQLPPGASLDGLDHDELTKKISSLKQQTMLNMSHVCHSLAWALSNDGIGETSQLSIERYFDHAIRMRTAADQPLLAAESLAGLGAYLYGVGRSHVAVDQIRANEYYERASVLLARSLQLRAADPRYEWSVELASSLTALGVLQRDKGGHDTLLAVDTCFWAFERYSATLGPFHPRSSRALDSLWRAYLQMGEAACALAVLAMLVHIRAAMGTQDTLFIEASMEYNALSSTFERPWRRVLPRLEPPPATASPQPTQTWSEIERQATPVLAPTLTDPLARLVSSHHSIADETPSIFANKDALLLSGISLCERLLQVGFGSEPSLHQWAEQSTRSQADRKAAAEATAEAVRASEHQRPRSRRPSAEDTSGIEAGATDRGKSRNASPPMRRASPLVRDVVQPRVSNEQRDEWNKELREELFDTYPELDFYIGMALDEDGMLRDGAPELQESAVASMELAVQLAALARVENPTEQPNAALARHCPALLTLAAQAMATPESLHVVLLLLAVRSLNRVSLLVHDSGARVDELSMITVADLIESVMHAANFAIPSLDALASVPELATTVTIILACPFRFDRFASGESNAKQLETYFQLKVSHGSVATGSTRAMQLLLVSCLGDFAPELQRAIAAIPPSRNIRAHSNRLSAAG</sequence>
<dbReference type="PROSITE" id="PS50125">
    <property type="entry name" value="GUANYLATE_CYCLASE_2"/>
    <property type="match status" value="2"/>
</dbReference>
<evidence type="ECO:0000256" key="2">
    <source>
        <dbReference type="ARBA" id="ARBA00022840"/>
    </source>
</evidence>
<dbReference type="GO" id="GO:0035556">
    <property type="term" value="P:intracellular signal transduction"/>
    <property type="evidence" value="ECO:0007669"/>
    <property type="project" value="InterPro"/>
</dbReference>
<evidence type="ECO:0000256" key="1">
    <source>
        <dbReference type="ARBA" id="ARBA00022741"/>
    </source>
</evidence>
<dbReference type="InterPro" id="IPR018488">
    <property type="entry name" value="cNMP-bd_CS"/>
</dbReference>
<feature type="compositionally biased region" description="Polar residues" evidence="3">
    <location>
        <begin position="825"/>
        <end position="835"/>
    </location>
</feature>
<dbReference type="SUPFAM" id="SSF52540">
    <property type="entry name" value="P-loop containing nucleoside triphosphate hydrolases"/>
    <property type="match status" value="1"/>
</dbReference>
<keyword evidence="4" id="KW-1133">Transmembrane helix</keyword>
<dbReference type="InterPro" id="IPR011990">
    <property type="entry name" value="TPR-like_helical_dom_sf"/>
</dbReference>
<dbReference type="EMBL" id="JWZX01002221">
    <property type="protein sequence ID" value="KOO30466.1"/>
    <property type="molecule type" value="Genomic_DNA"/>
</dbReference>
<dbReference type="InterPro" id="IPR000595">
    <property type="entry name" value="cNMP-bd_dom"/>
</dbReference>
<dbReference type="InterPro" id="IPR029787">
    <property type="entry name" value="Nucleotide_cyclase"/>
</dbReference>
<feature type="compositionally biased region" description="Polar residues" evidence="3">
    <location>
        <begin position="994"/>
        <end position="1003"/>
    </location>
</feature>
<accession>A0A0M0JUY3</accession>
<dbReference type="Pfam" id="PF13191">
    <property type="entry name" value="AAA_16"/>
    <property type="match status" value="1"/>
</dbReference>